<dbReference type="Pfam" id="PF01370">
    <property type="entry name" value="Epimerase"/>
    <property type="match status" value="1"/>
</dbReference>
<dbReference type="EMBL" id="QGSZ01000169">
    <property type="protein sequence ID" value="RQX04804.1"/>
    <property type="molecule type" value="Genomic_DNA"/>
</dbReference>
<keyword evidence="3" id="KW-1185">Reference proteome</keyword>
<dbReference type="PANTHER" id="PTHR48079:SF6">
    <property type="entry name" value="NAD(P)-BINDING DOMAIN-CONTAINING PROTEIN-RELATED"/>
    <property type="match status" value="1"/>
</dbReference>
<dbReference type="RefSeq" id="WP_124771996.1">
    <property type="nucleotide sequence ID" value="NZ_QGSZ01000169.1"/>
</dbReference>
<dbReference type="GO" id="GO:0005737">
    <property type="term" value="C:cytoplasm"/>
    <property type="evidence" value="ECO:0007669"/>
    <property type="project" value="TreeGrafter"/>
</dbReference>
<name>A0A3N9WVE3_9ACTN</name>
<dbReference type="OrthoDB" id="9787292at2"/>
<dbReference type="AlphaFoldDB" id="A0A3N9WVE3"/>
<dbReference type="InterPro" id="IPR036291">
    <property type="entry name" value="NAD(P)-bd_dom_sf"/>
</dbReference>
<dbReference type="CDD" id="cd05262">
    <property type="entry name" value="SDR_a7"/>
    <property type="match status" value="1"/>
</dbReference>
<organism evidence="2 3">
    <name type="scientific">Micromonospora inaquosa</name>
    <dbReference type="NCBI Taxonomy" id="2203716"/>
    <lineage>
        <taxon>Bacteria</taxon>
        <taxon>Bacillati</taxon>
        <taxon>Actinomycetota</taxon>
        <taxon>Actinomycetes</taxon>
        <taxon>Micromonosporales</taxon>
        <taxon>Micromonosporaceae</taxon>
        <taxon>Micromonospora</taxon>
    </lineage>
</organism>
<dbReference type="InterPro" id="IPR001509">
    <property type="entry name" value="Epimerase_deHydtase"/>
</dbReference>
<evidence type="ECO:0000313" key="2">
    <source>
        <dbReference type="EMBL" id="RQX04804.1"/>
    </source>
</evidence>
<gene>
    <name evidence="2" type="ORF">DLJ59_08755</name>
</gene>
<dbReference type="PANTHER" id="PTHR48079">
    <property type="entry name" value="PROTEIN YEEZ"/>
    <property type="match status" value="1"/>
</dbReference>
<reference evidence="2 3" key="1">
    <citation type="submission" date="2018-05" db="EMBL/GenBank/DDBJ databases">
        <title>Micromonospora from Atacama Desert.</title>
        <authorList>
            <person name="Carro L."/>
            <person name="Goodfellow M."/>
            <person name="Klenk H.-P."/>
        </authorList>
    </citation>
    <scope>NUCLEOTIDE SEQUENCE [LARGE SCALE GENOMIC DNA]</scope>
    <source>
        <strain evidence="2 3">LB39</strain>
    </source>
</reference>
<dbReference type="Gene3D" id="3.40.50.720">
    <property type="entry name" value="NAD(P)-binding Rossmann-like Domain"/>
    <property type="match status" value="1"/>
</dbReference>
<dbReference type="Proteomes" id="UP000282312">
    <property type="component" value="Unassembled WGS sequence"/>
</dbReference>
<dbReference type="InterPro" id="IPR051783">
    <property type="entry name" value="NAD(P)-dependent_oxidoreduct"/>
</dbReference>
<feature type="domain" description="NAD-dependent epimerase/dehydratase" evidence="1">
    <location>
        <begin position="3"/>
        <end position="217"/>
    </location>
</feature>
<proteinExistence type="predicted"/>
<sequence length="304" mass="31280">MRVFVTGASGHLGSAVVPELLSAGHQVVGLARSATSAAAIEKLGAQAHRGDLSDLDVLRDEAAAADGVIHLAFRHDLMINGDLAGAAKADLDALTALADGLAGSGKPLVGTGGTAMLVMGGIVGRPGTERDTFPSGGYRIDAENFVAGLASRGVRSSVVRLAPTVHSSLDHFGFITAIIASARRKGYAAYVGDGSNRWPAVHTLDAAVLYRLALEKAPAGTRLHGAADEGVPFQQIATAIGDNLGIPARSISPAEANDHFGFLGSFAQMDNPTSSALTRELLGWTPTHPGLIADLHEGHYFRAA</sequence>
<dbReference type="GO" id="GO:0004029">
    <property type="term" value="F:aldehyde dehydrogenase (NAD+) activity"/>
    <property type="evidence" value="ECO:0007669"/>
    <property type="project" value="TreeGrafter"/>
</dbReference>
<comment type="caution">
    <text evidence="2">The sequence shown here is derived from an EMBL/GenBank/DDBJ whole genome shotgun (WGS) entry which is preliminary data.</text>
</comment>
<accession>A0A3N9WVE3</accession>
<evidence type="ECO:0000313" key="3">
    <source>
        <dbReference type="Proteomes" id="UP000282312"/>
    </source>
</evidence>
<dbReference type="SUPFAM" id="SSF51735">
    <property type="entry name" value="NAD(P)-binding Rossmann-fold domains"/>
    <property type="match status" value="1"/>
</dbReference>
<evidence type="ECO:0000259" key="1">
    <source>
        <dbReference type="Pfam" id="PF01370"/>
    </source>
</evidence>
<protein>
    <submittedName>
        <fullName evidence="2">3-beta hydroxysteroid dehydrogenase</fullName>
    </submittedName>
</protein>